<proteinExistence type="predicted"/>
<evidence type="ECO:0000313" key="3">
    <source>
        <dbReference type="Proteomes" id="UP001151752"/>
    </source>
</evidence>
<evidence type="ECO:0000256" key="1">
    <source>
        <dbReference type="SAM" id="MobiDB-lite"/>
    </source>
</evidence>
<comment type="caution">
    <text evidence="2">The sequence shown here is derived from an EMBL/GenBank/DDBJ whole genome shotgun (WGS) entry which is preliminary data.</text>
</comment>
<reference evidence="2" key="2">
    <citation type="journal article" date="2023" name="Int. J. Mol. Sci.">
        <title>De Novo Assembly and Annotation of 11 Diverse Shrub Willow (Salix) Genomes Reveals Novel Gene Organization in Sex-Linked Regions.</title>
        <authorList>
            <person name="Hyden B."/>
            <person name="Feng K."/>
            <person name="Yates T.B."/>
            <person name="Jawdy S."/>
            <person name="Cereghino C."/>
            <person name="Smart L.B."/>
            <person name="Muchero W."/>
        </authorList>
    </citation>
    <scope>NUCLEOTIDE SEQUENCE</scope>
    <source>
        <tissue evidence="2">Shoot tip</tissue>
    </source>
</reference>
<feature type="region of interest" description="Disordered" evidence="1">
    <location>
        <begin position="40"/>
        <end position="83"/>
    </location>
</feature>
<keyword evidence="3" id="KW-1185">Reference proteome</keyword>
<sequence length="83" mass="9494">MAGENPNFQNTDPPTVLVHRFPNLRLPSWKPLIHPISPPRPHHFPTHLSRSPPLHSRPPLYRPRTCNSRDPQSPPFSTNHCGI</sequence>
<accession>A0A9Q0PX08</accession>
<dbReference type="EMBL" id="JAPFFM010000017">
    <property type="protein sequence ID" value="KAJ6695557.1"/>
    <property type="molecule type" value="Genomic_DNA"/>
</dbReference>
<reference evidence="2" key="1">
    <citation type="submission" date="2022-11" db="EMBL/GenBank/DDBJ databases">
        <authorList>
            <person name="Hyden B.L."/>
            <person name="Feng K."/>
            <person name="Yates T."/>
            <person name="Jawdy S."/>
            <person name="Smart L.B."/>
            <person name="Muchero W."/>
        </authorList>
    </citation>
    <scope>NUCLEOTIDE SEQUENCE</scope>
    <source>
        <tissue evidence="2">Shoot tip</tissue>
    </source>
</reference>
<name>A0A9Q0PX08_9ROSI</name>
<feature type="compositionally biased region" description="Polar residues" evidence="1">
    <location>
        <begin position="65"/>
        <end position="83"/>
    </location>
</feature>
<evidence type="ECO:0000313" key="2">
    <source>
        <dbReference type="EMBL" id="KAJ6695557.1"/>
    </source>
</evidence>
<gene>
    <name evidence="2" type="ORF">OIU74_014632</name>
</gene>
<feature type="compositionally biased region" description="Low complexity" evidence="1">
    <location>
        <begin position="47"/>
        <end position="64"/>
    </location>
</feature>
<organism evidence="2 3">
    <name type="scientific">Salix koriyanagi</name>
    <dbReference type="NCBI Taxonomy" id="2511006"/>
    <lineage>
        <taxon>Eukaryota</taxon>
        <taxon>Viridiplantae</taxon>
        <taxon>Streptophyta</taxon>
        <taxon>Embryophyta</taxon>
        <taxon>Tracheophyta</taxon>
        <taxon>Spermatophyta</taxon>
        <taxon>Magnoliopsida</taxon>
        <taxon>eudicotyledons</taxon>
        <taxon>Gunneridae</taxon>
        <taxon>Pentapetalae</taxon>
        <taxon>rosids</taxon>
        <taxon>fabids</taxon>
        <taxon>Malpighiales</taxon>
        <taxon>Salicaceae</taxon>
        <taxon>Saliceae</taxon>
        <taxon>Salix</taxon>
    </lineage>
</organism>
<dbReference type="AlphaFoldDB" id="A0A9Q0PX08"/>
<dbReference type="Proteomes" id="UP001151752">
    <property type="component" value="Chromosome 3"/>
</dbReference>
<protein>
    <submittedName>
        <fullName evidence="2">Uncharacterized protein</fullName>
    </submittedName>
</protein>